<evidence type="ECO:0000313" key="1">
    <source>
        <dbReference type="EMBL" id="CAB1442935.1"/>
    </source>
</evidence>
<accession>A0A9N7V5C9</accession>
<dbReference type="EMBL" id="CADEAL010002966">
    <property type="protein sequence ID" value="CAB1442935.1"/>
    <property type="molecule type" value="Genomic_DNA"/>
</dbReference>
<gene>
    <name evidence="1" type="ORF">PLEPLA_LOCUS30654</name>
</gene>
<name>A0A9N7V5C9_PLEPL</name>
<evidence type="ECO:0000313" key="2">
    <source>
        <dbReference type="Proteomes" id="UP001153269"/>
    </source>
</evidence>
<dbReference type="Proteomes" id="UP001153269">
    <property type="component" value="Unassembled WGS sequence"/>
</dbReference>
<proteinExistence type="predicted"/>
<keyword evidence="2" id="KW-1185">Reference proteome</keyword>
<comment type="caution">
    <text evidence="1">The sequence shown here is derived from an EMBL/GenBank/DDBJ whole genome shotgun (WGS) entry which is preliminary data.</text>
</comment>
<sequence length="202" mass="22597">SLFAKATVVGHLNALNVADHELPTRTIGLDQALFFDSSPPLRSKAVGSSPASEWASASGLRIQYGRSLTAFRRLCSDVAWAMACIVARIVGGHSVVHLFHSAHAMDLRWRWTAAVPRTFLWPHPASPWGRIRPYSKIDIGDKSSVNAPGRYFRIREQDTPMAEQLVQSEPYINIDYPALHVVFRVLLTSLQVHPSEGDRRRF</sequence>
<protein>
    <submittedName>
        <fullName evidence="1">Uncharacterized protein</fullName>
    </submittedName>
</protein>
<organism evidence="1 2">
    <name type="scientific">Pleuronectes platessa</name>
    <name type="common">European plaice</name>
    <dbReference type="NCBI Taxonomy" id="8262"/>
    <lineage>
        <taxon>Eukaryota</taxon>
        <taxon>Metazoa</taxon>
        <taxon>Chordata</taxon>
        <taxon>Craniata</taxon>
        <taxon>Vertebrata</taxon>
        <taxon>Euteleostomi</taxon>
        <taxon>Actinopterygii</taxon>
        <taxon>Neopterygii</taxon>
        <taxon>Teleostei</taxon>
        <taxon>Neoteleostei</taxon>
        <taxon>Acanthomorphata</taxon>
        <taxon>Carangaria</taxon>
        <taxon>Pleuronectiformes</taxon>
        <taxon>Pleuronectoidei</taxon>
        <taxon>Pleuronectidae</taxon>
        <taxon>Pleuronectes</taxon>
    </lineage>
</organism>
<reference evidence="1" key="1">
    <citation type="submission" date="2020-03" db="EMBL/GenBank/DDBJ databases">
        <authorList>
            <person name="Weist P."/>
        </authorList>
    </citation>
    <scope>NUCLEOTIDE SEQUENCE</scope>
</reference>
<feature type="non-terminal residue" evidence="1">
    <location>
        <position position="1"/>
    </location>
</feature>
<dbReference type="AlphaFoldDB" id="A0A9N7V5C9"/>